<keyword evidence="4" id="KW-1185">Reference proteome</keyword>
<dbReference type="PANTHER" id="PTHR35377">
    <property type="entry name" value="ANTITOXIN VAPB49-RELATED-RELATED"/>
    <property type="match status" value="1"/>
</dbReference>
<dbReference type="InterPro" id="IPR051416">
    <property type="entry name" value="phD-YefM_TA_antitoxins"/>
</dbReference>
<accession>A0A1Z4N655</accession>
<dbReference type="InterPro" id="IPR006442">
    <property type="entry name" value="Antitoxin_Phd/YefM"/>
</dbReference>
<comment type="similarity">
    <text evidence="1 2">Belongs to the phD/YefM antitoxin family.</text>
</comment>
<gene>
    <name evidence="3" type="ORF">NIES37_51860</name>
</gene>
<evidence type="ECO:0000313" key="3">
    <source>
        <dbReference type="EMBL" id="BAZ01187.1"/>
    </source>
</evidence>
<comment type="function">
    <text evidence="2">Antitoxin component of a type II toxin-antitoxin (TA) system.</text>
</comment>
<proteinExistence type="inferred from homology"/>
<evidence type="ECO:0000313" key="4">
    <source>
        <dbReference type="Proteomes" id="UP000218785"/>
    </source>
</evidence>
<protein>
    <recommendedName>
        <fullName evidence="2">Antitoxin</fullName>
    </recommendedName>
</protein>
<evidence type="ECO:0000256" key="1">
    <source>
        <dbReference type="ARBA" id="ARBA00009981"/>
    </source>
</evidence>
<dbReference type="Pfam" id="PF02604">
    <property type="entry name" value="PhdYeFM_antitox"/>
    <property type="match status" value="1"/>
</dbReference>
<dbReference type="Proteomes" id="UP000218785">
    <property type="component" value="Chromosome"/>
</dbReference>
<sequence length="78" mass="8832">MKTIDITQALTEMSDLIEKAVDGEEIIITKNNQPIVKLVSLQPLPQRPPLFGSDYGLISITDDFDEPLEEFFNLLQLK</sequence>
<dbReference type="Gene3D" id="3.40.1620.10">
    <property type="entry name" value="YefM-like domain"/>
    <property type="match status" value="1"/>
</dbReference>
<dbReference type="SUPFAM" id="SSF143120">
    <property type="entry name" value="YefM-like"/>
    <property type="match status" value="1"/>
</dbReference>
<dbReference type="RefSeq" id="WP_096580601.1">
    <property type="nucleotide sequence ID" value="NZ_CAWNJS010000001.1"/>
</dbReference>
<evidence type="ECO:0000256" key="2">
    <source>
        <dbReference type="RuleBase" id="RU362080"/>
    </source>
</evidence>
<dbReference type="AlphaFoldDB" id="A0A1Z4N655"/>
<dbReference type="EMBL" id="AP018248">
    <property type="protein sequence ID" value="BAZ01187.1"/>
    <property type="molecule type" value="Genomic_DNA"/>
</dbReference>
<dbReference type="KEGG" id="ttq:NIES37_51860"/>
<name>A0A1Z4N655_9CYAN</name>
<dbReference type="NCBIfam" id="TIGR01552">
    <property type="entry name" value="phd_fam"/>
    <property type="match status" value="1"/>
</dbReference>
<organism evidence="3 4">
    <name type="scientific">Tolypothrix tenuis PCC 7101</name>
    <dbReference type="NCBI Taxonomy" id="231146"/>
    <lineage>
        <taxon>Bacteria</taxon>
        <taxon>Bacillati</taxon>
        <taxon>Cyanobacteriota</taxon>
        <taxon>Cyanophyceae</taxon>
        <taxon>Nostocales</taxon>
        <taxon>Tolypothrichaceae</taxon>
        <taxon>Tolypothrix</taxon>
    </lineage>
</organism>
<dbReference type="InterPro" id="IPR036165">
    <property type="entry name" value="YefM-like_sf"/>
</dbReference>
<reference evidence="3 4" key="1">
    <citation type="submission" date="2017-06" db="EMBL/GenBank/DDBJ databases">
        <title>Genome sequencing of cyanobaciteial culture collection at National Institute for Environmental Studies (NIES).</title>
        <authorList>
            <person name="Hirose Y."/>
            <person name="Shimura Y."/>
            <person name="Fujisawa T."/>
            <person name="Nakamura Y."/>
            <person name="Kawachi M."/>
        </authorList>
    </citation>
    <scope>NUCLEOTIDE SEQUENCE [LARGE SCALE GENOMIC DNA]</scope>
    <source>
        <strain evidence="3 4">NIES-37</strain>
    </source>
</reference>